<name>A0A6P3XUC2_DINQU</name>
<evidence type="ECO:0000313" key="5">
    <source>
        <dbReference type="RefSeq" id="XP_014482101.1"/>
    </source>
</evidence>
<keyword evidence="4" id="KW-1185">Reference proteome</keyword>
<dbReference type="OrthoDB" id="1933717at2759"/>
<dbReference type="InterPro" id="IPR036291">
    <property type="entry name" value="NAD(P)-bd_dom_sf"/>
</dbReference>
<sequence length="250" mass="27021">MIRWGGKIAVVTGASAGIGLAIAEAFVRGGMIVVGLARRKAVMEARMSFTQGDGKFIPCECDVSKHENVRDAFRWIQNNVGVVQILVNNAGLFIPGIIADSSRQDWEKIFNVNVMGLLECTTHAIRMMKAADVEGHIININSIQGHRLRNAHSLTFNVYPASKHAVTAITALLQGELIGGKIRVTSISPGYVEKTELSEAAKLDVAGLKVLSTYPALESKDIADAVVYVVETPQHVQITELTIAPFGEIM</sequence>
<dbReference type="KEGG" id="dqu:106748262"/>
<dbReference type="InterPro" id="IPR002347">
    <property type="entry name" value="SDR_fam"/>
</dbReference>
<dbReference type="PRINTS" id="PR00080">
    <property type="entry name" value="SDRFAMILY"/>
</dbReference>
<proteinExistence type="inferred from homology"/>
<evidence type="ECO:0000256" key="2">
    <source>
        <dbReference type="ARBA" id="ARBA00023002"/>
    </source>
</evidence>
<dbReference type="SUPFAM" id="SSF51735">
    <property type="entry name" value="NAD(P)-binding Rossmann-fold domains"/>
    <property type="match status" value="1"/>
</dbReference>
<dbReference type="PRINTS" id="PR00081">
    <property type="entry name" value="GDHRDH"/>
</dbReference>
<dbReference type="RefSeq" id="XP_014482101.1">
    <property type="nucleotide sequence ID" value="XM_014626615.1"/>
</dbReference>
<dbReference type="Gene3D" id="3.40.50.720">
    <property type="entry name" value="NAD(P)-binding Rossmann-like Domain"/>
    <property type="match status" value="1"/>
</dbReference>
<evidence type="ECO:0000256" key="3">
    <source>
        <dbReference type="RuleBase" id="RU000363"/>
    </source>
</evidence>
<evidence type="ECO:0000313" key="4">
    <source>
        <dbReference type="Proteomes" id="UP000515204"/>
    </source>
</evidence>
<comment type="similarity">
    <text evidence="1 3">Belongs to the short-chain dehydrogenases/reductases (SDR) family.</text>
</comment>
<keyword evidence="2" id="KW-0560">Oxidoreductase</keyword>
<dbReference type="AlphaFoldDB" id="A0A6P3XUC2"/>
<reference evidence="5" key="1">
    <citation type="submission" date="2025-08" db="UniProtKB">
        <authorList>
            <consortium name="RefSeq"/>
        </authorList>
    </citation>
    <scope>IDENTIFICATION</scope>
</reference>
<accession>A0A6P3XUC2</accession>
<dbReference type="Pfam" id="PF00106">
    <property type="entry name" value="adh_short"/>
    <property type="match status" value="1"/>
</dbReference>
<dbReference type="PANTHER" id="PTHR43115">
    <property type="entry name" value="DEHYDROGENASE/REDUCTASE SDR FAMILY MEMBER 11"/>
    <property type="match status" value="1"/>
</dbReference>
<protein>
    <submittedName>
        <fullName evidence="5">Farnesol dehydrogenase-like</fullName>
    </submittedName>
</protein>
<organism evidence="4 5">
    <name type="scientific">Dinoponera quadriceps</name>
    <name type="common">South American ant</name>
    <dbReference type="NCBI Taxonomy" id="609295"/>
    <lineage>
        <taxon>Eukaryota</taxon>
        <taxon>Metazoa</taxon>
        <taxon>Ecdysozoa</taxon>
        <taxon>Arthropoda</taxon>
        <taxon>Hexapoda</taxon>
        <taxon>Insecta</taxon>
        <taxon>Pterygota</taxon>
        <taxon>Neoptera</taxon>
        <taxon>Endopterygota</taxon>
        <taxon>Hymenoptera</taxon>
        <taxon>Apocrita</taxon>
        <taxon>Aculeata</taxon>
        <taxon>Formicoidea</taxon>
        <taxon>Formicidae</taxon>
        <taxon>Ponerinae</taxon>
        <taxon>Ponerini</taxon>
        <taxon>Dinoponera</taxon>
    </lineage>
</organism>
<gene>
    <name evidence="5" type="primary">LOC106748262</name>
</gene>
<dbReference type="Proteomes" id="UP000515204">
    <property type="component" value="Unplaced"/>
</dbReference>
<evidence type="ECO:0000256" key="1">
    <source>
        <dbReference type="ARBA" id="ARBA00006484"/>
    </source>
</evidence>
<dbReference type="GO" id="GO:0016616">
    <property type="term" value="F:oxidoreductase activity, acting on the CH-OH group of donors, NAD or NADP as acceptor"/>
    <property type="evidence" value="ECO:0007669"/>
    <property type="project" value="UniProtKB-ARBA"/>
</dbReference>
<dbReference type="PANTHER" id="PTHR43115:SF4">
    <property type="entry name" value="DEHYDROGENASE_REDUCTASE SDR FAMILY MEMBER 11"/>
    <property type="match status" value="1"/>
</dbReference>
<dbReference type="GeneID" id="106748262"/>
<dbReference type="FunFam" id="3.40.50.720:FF:000047">
    <property type="entry name" value="NADP-dependent L-serine/L-allo-threonine dehydrogenase"/>
    <property type="match status" value="1"/>
</dbReference>